<evidence type="ECO:0000313" key="1">
    <source>
        <dbReference type="EMBL" id="MBK1706775.1"/>
    </source>
</evidence>
<reference evidence="1" key="1">
    <citation type="submission" date="2017-08" db="EMBL/GenBank/DDBJ databases">
        <authorList>
            <person name="Imhoff J.F."/>
            <person name="Rahn T."/>
            <person name="Kuenzel S."/>
            <person name="Neulinger S.C."/>
        </authorList>
    </citation>
    <scope>NUCLEOTIDE SEQUENCE</scope>
    <source>
        <strain evidence="1">DSM 11080</strain>
    </source>
</reference>
<protein>
    <submittedName>
        <fullName evidence="1">Uncharacterized protein</fullName>
    </submittedName>
</protein>
<organism evidence="1 2">
    <name type="scientific">Halochromatium glycolicum</name>
    <dbReference type="NCBI Taxonomy" id="85075"/>
    <lineage>
        <taxon>Bacteria</taxon>
        <taxon>Pseudomonadati</taxon>
        <taxon>Pseudomonadota</taxon>
        <taxon>Gammaproteobacteria</taxon>
        <taxon>Chromatiales</taxon>
        <taxon>Chromatiaceae</taxon>
        <taxon>Halochromatium</taxon>
    </lineage>
</organism>
<dbReference type="AlphaFoldDB" id="A0AAJ0XC19"/>
<accession>A0AAJ0XC19</accession>
<proteinExistence type="predicted"/>
<keyword evidence="2" id="KW-1185">Reference proteome</keyword>
<evidence type="ECO:0000313" key="2">
    <source>
        <dbReference type="Proteomes" id="UP001296776"/>
    </source>
</evidence>
<dbReference type="EMBL" id="NRSJ01000051">
    <property type="protein sequence ID" value="MBK1706775.1"/>
    <property type="molecule type" value="Genomic_DNA"/>
</dbReference>
<sequence length="276" mass="29003">MVVETPPAGIVPHPQCSGCKQFKMEFIGDGVAPVLPPPPPPGTRTAQWQAQAAAMTDVPKVLYSGSGANHGAMVDYSVSENTAKAVVQVDYRVGSSNNRTVAFHNSLLTRQGPPADWLIKPAFGVLGSPLAWASLDPKKLPPGAVLSDAPKMPQRFDVVMPLGNHAFGLIHLLAGHLKDARSLTGPPSSGLSAEDEVYRTTQGVQRGIGEALSPGGLNAVALEDPVNRKWIFLGANGVTLVVRGHANGAFSATTMFKGGKIAPTARKAWKRRGVVL</sequence>
<name>A0AAJ0XC19_9GAMM</name>
<dbReference type="Proteomes" id="UP001296776">
    <property type="component" value="Unassembled WGS sequence"/>
</dbReference>
<reference evidence="1" key="2">
    <citation type="journal article" date="2020" name="Microorganisms">
        <title>Osmotic Adaptation and Compatible Solute Biosynthesis of Phototrophic Bacteria as Revealed from Genome Analyses.</title>
        <authorList>
            <person name="Imhoff J.F."/>
            <person name="Rahn T."/>
            <person name="Kunzel S."/>
            <person name="Keller A."/>
            <person name="Neulinger S.C."/>
        </authorList>
    </citation>
    <scope>NUCLEOTIDE SEQUENCE</scope>
    <source>
        <strain evidence="1">DSM 11080</strain>
    </source>
</reference>
<gene>
    <name evidence="1" type="ORF">CKO40_20065</name>
</gene>
<comment type="caution">
    <text evidence="1">The sequence shown here is derived from an EMBL/GenBank/DDBJ whole genome shotgun (WGS) entry which is preliminary data.</text>
</comment>